<keyword evidence="3" id="KW-0472">Membrane</keyword>
<dbReference type="PANTHER" id="PTHR43343">
    <property type="entry name" value="PEPTIDASE S12"/>
    <property type="match status" value="1"/>
</dbReference>
<dbReference type="PRINTS" id="PR00834">
    <property type="entry name" value="PROTEASES2C"/>
</dbReference>
<feature type="domain" description="PDZ" evidence="4">
    <location>
        <begin position="283"/>
        <end position="354"/>
    </location>
</feature>
<organism evidence="5 6">
    <name type="scientific">Nocardia vermiculata</name>
    <dbReference type="NCBI Taxonomy" id="257274"/>
    <lineage>
        <taxon>Bacteria</taxon>
        <taxon>Bacillati</taxon>
        <taxon>Actinomycetota</taxon>
        <taxon>Actinomycetes</taxon>
        <taxon>Mycobacteriales</taxon>
        <taxon>Nocardiaceae</taxon>
        <taxon>Nocardia</taxon>
    </lineage>
</organism>
<evidence type="ECO:0000313" key="6">
    <source>
        <dbReference type="Proteomes" id="UP000565711"/>
    </source>
</evidence>
<dbReference type="SUPFAM" id="SSF50494">
    <property type="entry name" value="Trypsin-like serine proteases"/>
    <property type="match status" value="1"/>
</dbReference>
<dbReference type="InterPro" id="IPR001478">
    <property type="entry name" value="PDZ"/>
</dbReference>
<dbReference type="SMART" id="SM00228">
    <property type="entry name" value="PDZ"/>
    <property type="match status" value="1"/>
</dbReference>
<gene>
    <name evidence="5" type="ORF">HGA08_28190</name>
</gene>
<sequence length="370" mass="36926">MDDHHPGQDPRPARGGCLSTFAFVLVMAMVGTVFLGYHGDLPRWAVPSGYTSSSLFGPPLPPLDATAVAAAVEPELVNVNVSIRPSGLGAAGSGIVLGAAGEILTSHHVVKGADTITVGDLGNGEHYPATVLGYDSEEDIALLSLSTAGSLDVARIGSSAGVRVGDQVLAIGNAGGTGSPTATPGVVTALNASIVARDTADLTRKALIGMIEVAAPVVAGQSGGALVDRSGAVVGVITAASGDSTHRDGQGSGYAVPIDRALTVVRRIRAGIATDTVHIGPTATLGVLVSDAQPSGARVDVAIYGQPASGAGLTSGEIIVALDGQEVTSAQTLKAALNQRKPRDVVHLDLLEPGGAHRQVAVTLASGPPN</sequence>
<dbReference type="SUPFAM" id="SSF50156">
    <property type="entry name" value="PDZ domain-like"/>
    <property type="match status" value="1"/>
</dbReference>
<dbReference type="InterPro" id="IPR051201">
    <property type="entry name" value="Chloro_Bact_Ser_Proteases"/>
</dbReference>
<dbReference type="Pfam" id="PF13365">
    <property type="entry name" value="Trypsin_2"/>
    <property type="match status" value="1"/>
</dbReference>
<dbReference type="EMBL" id="JAAXOP010000024">
    <property type="protein sequence ID" value="NKY54078.1"/>
    <property type="molecule type" value="Genomic_DNA"/>
</dbReference>
<dbReference type="GO" id="GO:0006508">
    <property type="term" value="P:proteolysis"/>
    <property type="evidence" value="ECO:0007669"/>
    <property type="project" value="UniProtKB-KW"/>
</dbReference>
<dbReference type="AlphaFoldDB" id="A0A846YA31"/>
<proteinExistence type="predicted"/>
<keyword evidence="3" id="KW-1133">Transmembrane helix</keyword>
<dbReference type="InterPro" id="IPR036034">
    <property type="entry name" value="PDZ_sf"/>
</dbReference>
<dbReference type="PANTHER" id="PTHR43343:SF3">
    <property type="entry name" value="PROTEASE DO-LIKE 8, CHLOROPLASTIC"/>
    <property type="match status" value="1"/>
</dbReference>
<dbReference type="Proteomes" id="UP000565711">
    <property type="component" value="Unassembled WGS sequence"/>
</dbReference>
<keyword evidence="3" id="KW-0812">Transmembrane</keyword>
<dbReference type="Gene3D" id="2.40.10.120">
    <property type="match status" value="1"/>
</dbReference>
<dbReference type="InterPro" id="IPR009003">
    <property type="entry name" value="Peptidase_S1_PA"/>
</dbReference>
<feature type="transmembrane region" description="Helical" evidence="3">
    <location>
        <begin position="20"/>
        <end position="37"/>
    </location>
</feature>
<comment type="caution">
    <text evidence="5">The sequence shown here is derived from an EMBL/GenBank/DDBJ whole genome shotgun (WGS) entry which is preliminary data.</text>
</comment>
<reference evidence="5 6" key="1">
    <citation type="submission" date="2020-04" db="EMBL/GenBank/DDBJ databases">
        <title>MicrobeNet Type strains.</title>
        <authorList>
            <person name="Nicholson A.C."/>
        </authorList>
    </citation>
    <scope>NUCLEOTIDE SEQUENCE [LARGE SCALE GENOMIC DNA]</scope>
    <source>
        <strain evidence="5 6">JCM 12354</strain>
    </source>
</reference>
<name>A0A846YA31_9NOCA</name>
<keyword evidence="2" id="KW-0378">Hydrolase</keyword>
<evidence type="ECO:0000259" key="4">
    <source>
        <dbReference type="SMART" id="SM00228"/>
    </source>
</evidence>
<dbReference type="RefSeq" id="WP_084475172.1">
    <property type="nucleotide sequence ID" value="NZ_JAAXOP010000024.1"/>
</dbReference>
<evidence type="ECO:0000256" key="1">
    <source>
        <dbReference type="ARBA" id="ARBA00022670"/>
    </source>
</evidence>
<evidence type="ECO:0000313" key="5">
    <source>
        <dbReference type="EMBL" id="NKY54078.1"/>
    </source>
</evidence>
<accession>A0A846YA31</accession>
<dbReference type="InterPro" id="IPR001940">
    <property type="entry name" value="Peptidase_S1C"/>
</dbReference>
<evidence type="ECO:0000256" key="3">
    <source>
        <dbReference type="SAM" id="Phobius"/>
    </source>
</evidence>
<dbReference type="Gene3D" id="2.30.42.10">
    <property type="match status" value="1"/>
</dbReference>
<protein>
    <submittedName>
        <fullName evidence="5">PDZ domain-containing protein</fullName>
    </submittedName>
</protein>
<keyword evidence="1" id="KW-0645">Protease</keyword>
<keyword evidence="6" id="KW-1185">Reference proteome</keyword>
<dbReference type="GO" id="GO:0004252">
    <property type="term" value="F:serine-type endopeptidase activity"/>
    <property type="evidence" value="ECO:0007669"/>
    <property type="project" value="InterPro"/>
</dbReference>
<evidence type="ECO:0000256" key="2">
    <source>
        <dbReference type="ARBA" id="ARBA00022801"/>
    </source>
</evidence>